<proteinExistence type="predicted"/>
<dbReference type="PANTHER" id="PTHR46819:SF1">
    <property type="entry name" value="EF-HAND CALCIUM-BINDING DOMAIN-CONTAINING PROTEIN 7"/>
    <property type="match status" value="1"/>
</dbReference>
<feature type="non-terminal residue" evidence="5">
    <location>
        <position position="1"/>
    </location>
</feature>
<accession>A0A7L2RG72</accession>
<dbReference type="GO" id="GO:1903569">
    <property type="term" value="P:positive regulation of protein localization to ciliary membrane"/>
    <property type="evidence" value="ECO:0007669"/>
    <property type="project" value="TreeGrafter"/>
</dbReference>
<sequence>SVLHQAGRNPSQQTLEKYWTAQTTALNFDDFCAILKQEKPATKAELLEAFGKIDPGRTGLISHDQLYQILTTRGDKMSCEEVKSIAEQAEFNCSGKLDYNKFCELYLAVREQCCRNALARLERDTGMRQQHFGNQAGNATERIPLPVAKSSPKTPRKTE</sequence>
<feature type="domain" description="EF-hand" evidence="4">
    <location>
        <begin position="41"/>
        <end position="76"/>
    </location>
</feature>
<dbReference type="SUPFAM" id="SSF47473">
    <property type="entry name" value="EF-hand"/>
    <property type="match status" value="1"/>
</dbReference>
<dbReference type="AlphaFoldDB" id="A0A7L2RG72"/>
<evidence type="ECO:0000256" key="2">
    <source>
        <dbReference type="ARBA" id="ARBA00022737"/>
    </source>
</evidence>
<dbReference type="OrthoDB" id="26525at2759"/>
<keyword evidence="1" id="KW-0479">Metal-binding</keyword>
<evidence type="ECO:0000256" key="1">
    <source>
        <dbReference type="ARBA" id="ARBA00022723"/>
    </source>
</evidence>
<dbReference type="InterPro" id="IPR002048">
    <property type="entry name" value="EF_hand_dom"/>
</dbReference>
<gene>
    <name evidence="5" type="primary">Efcab7_0</name>
    <name evidence="5" type="ORF">NEOCOR_R00683</name>
</gene>
<dbReference type="PROSITE" id="PS50222">
    <property type="entry name" value="EF_HAND_2"/>
    <property type="match status" value="1"/>
</dbReference>
<organism evidence="5 6">
    <name type="scientific">Neodrepanis coruscans</name>
    <name type="common">wattled asity</name>
    <dbReference type="NCBI Taxonomy" id="254563"/>
    <lineage>
        <taxon>Eukaryota</taxon>
        <taxon>Metazoa</taxon>
        <taxon>Chordata</taxon>
        <taxon>Craniata</taxon>
        <taxon>Vertebrata</taxon>
        <taxon>Euteleostomi</taxon>
        <taxon>Archelosauria</taxon>
        <taxon>Archosauria</taxon>
        <taxon>Dinosauria</taxon>
        <taxon>Saurischia</taxon>
        <taxon>Theropoda</taxon>
        <taxon>Coelurosauria</taxon>
        <taxon>Aves</taxon>
        <taxon>Neognathae</taxon>
        <taxon>Neoaves</taxon>
        <taxon>Telluraves</taxon>
        <taxon>Australaves</taxon>
        <taxon>Passeriformes</taxon>
        <taxon>Philepittidae</taxon>
        <taxon>Neodrepanis</taxon>
    </lineage>
</organism>
<dbReference type="Pfam" id="PF13499">
    <property type="entry name" value="EF-hand_7"/>
    <property type="match status" value="1"/>
</dbReference>
<evidence type="ECO:0000256" key="3">
    <source>
        <dbReference type="SAM" id="MobiDB-lite"/>
    </source>
</evidence>
<dbReference type="PANTHER" id="PTHR46819">
    <property type="entry name" value="EF-HAND CALCIUM-BINDING DOMAIN-CONTAINING PROTEIN 7"/>
    <property type="match status" value="1"/>
</dbReference>
<evidence type="ECO:0000259" key="4">
    <source>
        <dbReference type="PROSITE" id="PS50222"/>
    </source>
</evidence>
<dbReference type="InterPro" id="IPR011992">
    <property type="entry name" value="EF-hand-dom_pair"/>
</dbReference>
<dbReference type="GO" id="GO:0060170">
    <property type="term" value="C:ciliary membrane"/>
    <property type="evidence" value="ECO:0007669"/>
    <property type="project" value="TreeGrafter"/>
</dbReference>
<dbReference type="Gene3D" id="1.10.238.10">
    <property type="entry name" value="EF-hand"/>
    <property type="match status" value="1"/>
</dbReference>
<evidence type="ECO:0000313" key="5">
    <source>
        <dbReference type="EMBL" id="NXS07447.1"/>
    </source>
</evidence>
<dbReference type="InterPro" id="IPR052266">
    <property type="entry name" value="Miro-EF-hand_domain"/>
</dbReference>
<evidence type="ECO:0000313" key="6">
    <source>
        <dbReference type="Proteomes" id="UP000560066"/>
    </source>
</evidence>
<feature type="non-terminal residue" evidence="5">
    <location>
        <position position="159"/>
    </location>
</feature>
<name>A0A7L2RG72_9PASS</name>
<dbReference type="EMBL" id="VYZS01021467">
    <property type="protein sequence ID" value="NXS07447.1"/>
    <property type="molecule type" value="Genomic_DNA"/>
</dbReference>
<dbReference type="GO" id="GO:0098797">
    <property type="term" value="C:plasma membrane protein complex"/>
    <property type="evidence" value="ECO:0007669"/>
    <property type="project" value="TreeGrafter"/>
</dbReference>
<dbReference type="Proteomes" id="UP000560066">
    <property type="component" value="Unassembled WGS sequence"/>
</dbReference>
<feature type="region of interest" description="Disordered" evidence="3">
    <location>
        <begin position="133"/>
        <end position="159"/>
    </location>
</feature>
<comment type="caution">
    <text evidence="5">The sequence shown here is derived from an EMBL/GenBank/DDBJ whole genome shotgun (WGS) entry which is preliminary data.</text>
</comment>
<protein>
    <submittedName>
        <fullName evidence="5">EFCB7 protein</fullName>
    </submittedName>
</protein>
<reference evidence="5 6" key="1">
    <citation type="submission" date="2019-09" db="EMBL/GenBank/DDBJ databases">
        <title>Bird 10,000 Genomes (B10K) Project - Family phase.</title>
        <authorList>
            <person name="Zhang G."/>
        </authorList>
    </citation>
    <scope>NUCLEOTIDE SEQUENCE [LARGE SCALE GENOMIC DNA]</scope>
    <source>
        <strain evidence="5">B10K-DU-002-79</strain>
    </source>
</reference>
<dbReference type="GO" id="GO:0005509">
    <property type="term" value="F:calcium ion binding"/>
    <property type="evidence" value="ECO:0007669"/>
    <property type="project" value="InterPro"/>
</dbReference>
<keyword evidence="6" id="KW-1185">Reference proteome</keyword>
<keyword evidence="2" id="KW-0677">Repeat</keyword>